<evidence type="ECO:0000256" key="3">
    <source>
        <dbReference type="ARBA" id="ARBA00012239"/>
    </source>
</evidence>
<dbReference type="InterPro" id="IPR010970">
    <property type="entry name" value="Cys_dSase_SufS"/>
</dbReference>
<dbReference type="CDD" id="cd06453">
    <property type="entry name" value="SufS_like"/>
    <property type="match status" value="1"/>
</dbReference>
<dbReference type="Gene3D" id="3.40.640.10">
    <property type="entry name" value="Type I PLP-dependent aspartate aminotransferase-like (Major domain)"/>
    <property type="match status" value="1"/>
</dbReference>
<dbReference type="KEGG" id="ppul:RO07_04050"/>
<keyword evidence="5 8" id="KW-0663">Pyridoxal phosphate</keyword>
<proteinExistence type="inferred from homology"/>
<organism evidence="11 13">
    <name type="scientific">Pandoraea pulmonicola</name>
    <dbReference type="NCBI Taxonomy" id="93221"/>
    <lineage>
        <taxon>Bacteria</taxon>
        <taxon>Pseudomonadati</taxon>
        <taxon>Pseudomonadota</taxon>
        <taxon>Betaproteobacteria</taxon>
        <taxon>Burkholderiales</taxon>
        <taxon>Burkholderiaceae</taxon>
        <taxon>Pandoraea</taxon>
    </lineage>
</organism>
<name>A0AAJ4ZEF4_PANPU</name>
<keyword evidence="4 8" id="KW-0808">Transferase</keyword>
<evidence type="ECO:0000256" key="8">
    <source>
        <dbReference type="RuleBase" id="RU004506"/>
    </source>
</evidence>
<evidence type="ECO:0000256" key="1">
    <source>
        <dbReference type="ARBA" id="ARBA00001933"/>
    </source>
</evidence>
<reference evidence="10" key="2">
    <citation type="submission" date="2016-11" db="EMBL/GenBank/DDBJ databases">
        <title>Complete Genome Sequencing of Pandoraea pulmonicola DSM 16583.</title>
        <authorList>
            <person name="Chan K.-G."/>
        </authorList>
    </citation>
    <scope>NUCLEOTIDE SEQUENCE</scope>
    <source>
        <strain evidence="10">DSM 16583</strain>
    </source>
</reference>
<dbReference type="InterPro" id="IPR015422">
    <property type="entry name" value="PyrdxlP-dep_Trfase_small"/>
</dbReference>
<reference evidence="12" key="1">
    <citation type="submission" date="2014-12" db="EMBL/GenBank/DDBJ databases">
        <title>Complete Genome Sequencing of Pandoraea pulmonicola DSM 16583.</title>
        <authorList>
            <person name="Chan K.-G."/>
        </authorList>
    </citation>
    <scope>NUCLEOTIDE SEQUENCE [LARGE SCALE GENOMIC DNA]</scope>
    <source>
        <strain evidence="12">DSM 16583</strain>
    </source>
</reference>
<feature type="domain" description="Aminotransferase class V" evidence="9">
    <location>
        <begin position="34"/>
        <end position="402"/>
    </location>
</feature>
<dbReference type="PANTHER" id="PTHR43586">
    <property type="entry name" value="CYSTEINE DESULFURASE"/>
    <property type="match status" value="1"/>
</dbReference>
<evidence type="ECO:0000313" key="13">
    <source>
        <dbReference type="Proteomes" id="UP000254589"/>
    </source>
</evidence>
<evidence type="ECO:0000256" key="6">
    <source>
        <dbReference type="ARBA" id="ARBA00050776"/>
    </source>
</evidence>
<protein>
    <recommendedName>
        <fullName evidence="3 8">Cysteine desulfurase</fullName>
        <ecNumber evidence="3 8">2.8.1.7</ecNumber>
    </recommendedName>
</protein>
<evidence type="ECO:0000313" key="11">
    <source>
        <dbReference type="EMBL" id="SUA91949.1"/>
    </source>
</evidence>
<dbReference type="Proteomes" id="UP000035086">
    <property type="component" value="Chromosome"/>
</dbReference>
<dbReference type="EMBL" id="CP010310">
    <property type="protein sequence ID" value="AJC19862.1"/>
    <property type="molecule type" value="Genomic_DNA"/>
</dbReference>
<dbReference type="AlphaFoldDB" id="A0AAJ4ZEF4"/>
<dbReference type="PANTHER" id="PTHR43586:SF8">
    <property type="entry name" value="CYSTEINE DESULFURASE 1, CHLOROPLASTIC"/>
    <property type="match status" value="1"/>
</dbReference>
<evidence type="ECO:0000256" key="2">
    <source>
        <dbReference type="ARBA" id="ARBA00010447"/>
    </source>
</evidence>
<dbReference type="InterPro" id="IPR020578">
    <property type="entry name" value="Aminotrans_V_PyrdxlP_BS"/>
</dbReference>
<dbReference type="Gene3D" id="3.90.1150.10">
    <property type="entry name" value="Aspartate Aminotransferase, domain 1"/>
    <property type="match status" value="1"/>
</dbReference>
<dbReference type="InterPro" id="IPR000192">
    <property type="entry name" value="Aminotrans_V_dom"/>
</dbReference>
<dbReference type="PROSITE" id="PS00595">
    <property type="entry name" value="AA_TRANSFER_CLASS_5"/>
    <property type="match status" value="1"/>
</dbReference>
<dbReference type="SUPFAM" id="SSF53383">
    <property type="entry name" value="PLP-dependent transferases"/>
    <property type="match status" value="1"/>
</dbReference>
<comment type="cofactor">
    <cofactor evidence="1 7">
        <name>pyridoxal 5'-phosphate</name>
        <dbReference type="ChEBI" id="CHEBI:597326"/>
    </cofactor>
</comment>
<reference evidence="11 13" key="3">
    <citation type="submission" date="2018-06" db="EMBL/GenBank/DDBJ databases">
        <authorList>
            <consortium name="Pathogen Informatics"/>
            <person name="Doyle S."/>
        </authorList>
    </citation>
    <scope>NUCLEOTIDE SEQUENCE [LARGE SCALE GENOMIC DNA]</scope>
    <source>
        <strain evidence="11 13">NCTC13159</strain>
    </source>
</reference>
<sequence length="416" mass="44992">MKDRRPVAAVSSLDGAALDFPLLSHMPDGQRLAYLDNAATTQKPWIVLEAERDFYLRANANVYRGVHRLSENATRLYDAARQRVANWLNAGHEEEIVFVRGATEGINLVAQSYAAHVLAPGDEILITELEHHSNIVPWQRVCAERKASLKAVPVSSDGQLDVAAYPGLLGPRVKLFAVTQVSNVLGSMPPIEAMISVAHARGIPVLVDGAQATGHLKVDVQSLDCDFYVFSAHKMYGPTGIGVLYGKRKYLDAMPVWQAGGGMIHSVSLANTEYAALPYRFEAGTPHIAGAIGLHAAIDYLERRGLAAIQAHEHRLLTYAVAALRDVPGLTLLVPSGPCSGIVSFNLEGLHPHDVATVLDAFGVAIRAGHHCAMPLMQCLGQDATVRLSFGLYNTQQDVDQLVAGLRRARQIIEGE</sequence>
<dbReference type="Pfam" id="PF00266">
    <property type="entry name" value="Aminotran_5"/>
    <property type="match status" value="1"/>
</dbReference>
<keyword evidence="12" id="KW-1185">Reference proteome</keyword>
<dbReference type="NCBIfam" id="TIGR01979">
    <property type="entry name" value="sufS"/>
    <property type="match status" value="1"/>
</dbReference>
<dbReference type="InterPro" id="IPR015424">
    <property type="entry name" value="PyrdxlP-dep_Trfase"/>
</dbReference>
<dbReference type="GO" id="GO:0030170">
    <property type="term" value="F:pyridoxal phosphate binding"/>
    <property type="evidence" value="ECO:0007669"/>
    <property type="project" value="UniProtKB-UniRule"/>
</dbReference>
<comment type="similarity">
    <text evidence="2 8">Belongs to the class-V pyridoxal-phosphate-dependent aminotransferase family. Csd subfamily.</text>
</comment>
<dbReference type="GO" id="GO:0031071">
    <property type="term" value="F:cysteine desulfurase activity"/>
    <property type="evidence" value="ECO:0007669"/>
    <property type="project" value="UniProtKB-UniRule"/>
</dbReference>
<dbReference type="RefSeq" id="WP_039405457.1">
    <property type="nucleotide sequence ID" value="NZ_CP010310.2"/>
</dbReference>
<dbReference type="GO" id="GO:0006534">
    <property type="term" value="P:cysteine metabolic process"/>
    <property type="evidence" value="ECO:0007669"/>
    <property type="project" value="UniProtKB-UniRule"/>
</dbReference>
<evidence type="ECO:0000256" key="5">
    <source>
        <dbReference type="ARBA" id="ARBA00022898"/>
    </source>
</evidence>
<evidence type="ECO:0000256" key="7">
    <source>
        <dbReference type="RuleBase" id="RU004504"/>
    </source>
</evidence>
<comment type="catalytic activity">
    <reaction evidence="6 8">
        <text>(sulfur carrier)-H + L-cysteine = (sulfur carrier)-SH + L-alanine</text>
        <dbReference type="Rhea" id="RHEA:43892"/>
        <dbReference type="Rhea" id="RHEA-COMP:14737"/>
        <dbReference type="Rhea" id="RHEA-COMP:14739"/>
        <dbReference type="ChEBI" id="CHEBI:29917"/>
        <dbReference type="ChEBI" id="CHEBI:35235"/>
        <dbReference type="ChEBI" id="CHEBI:57972"/>
        <dbReference type="ChEBI" id="CHEBI:64428"/>
        <dbReference type="EC" id="2.8.1.7"/>
    </reaction>
</comment>
<dbReference type="Proteomes" id="UP000254589">
    <property type="component" value="Unassembled WGS sequence"/>
</dbReference>
<evidence type="ECO:0000259" key="9">
    <source>
        <dbReference type="Pfam" id="PF00266"/>
    </source>
</evidence>
<gene>
    <name evidence="11" type="primary">sufS</name>
    <name evidence="11" type="ORF">NCTC13159_03468</name>
    <name evidence="10" type="ORF">RO07_04050</name>
</gene>
<evidence type="ECO:0000313" key="10">
    <source>
        <dbReference type="EMBL" id="AJC19862.1"/>
    </source>
</evidence>
<dbReference type="InterPro" id="IPR015421">
    <property type="entry name" value="PyrdxlP-dep_Trfase_major"/>
</dbReference>
<comment type="function">
    <text evidence="8">Catalyzes the removal of elemental sulfur and selenium atoms from L-cysteine, L-cystine, L-selenocysteine, and L-selenocystine to produce L-alanine.</text>
</comment>
<dbReference type="EMBL" id="UGSJ01000001">
    <property type="protein sequence ID" value="SUA91949.1"/>
    <property type="molecule type" value="Genomic_DNA"/>
</dbReference>
<accession>A0AAJ4ZEF4</accession>
<evidence type="ECO:0000256" key="4">
    <source>
        <dbReference type="ARBA" id="ARBA00022679"/>
    </source>
</evidence>
<evidence type="ECO:0000313" key="12">
    <source>
        <dbReference type="Proteomes" id="UP000035086"/>
    </source>
</evidence>
<dbReference type="EC" id="2.8.1.7" evidence="3 8"/>